<sequence>MSNRLEVHGLSKAFHGVQALRDVGFSLQAGEVLALIGENGAGKSTLIRILSGAHAPDAGEVLLDGRPAAISGPAGAEALGIATVYQELSLFPELTVTENLLFNRYPGRGRIDWRGARREAAALLAELGLTVSPDQRVRELSVADKQMIEIAKALRRDARVLILDEPTAVLGGADVDRLLALVHDLTRRGVSVIFVSHRLEEVFGLADRYVVLKDGELTGEGAIAETTHDELVSKMVGRDFVRGSREPGAEIGEPVLQVEGLSRPGVLSDISFSVRAGEVLGIAGLRGAGRTELARAIFGADPHTGTVRLHGEPVRITDPLQAIKAGIGLVPEERKTQGLVVGQSCATNISLVSLLKRGRRTVRPAADHAVARRYIEKLRIKTPGPLAPVGTLSGGNQQKVVLAKWLEAGVDLLILDEPTRGIDIGAKQEIYTLIRQLCAQGLAIVVISSELPEVLALSDRILVMHHGEVTAELPGGTATEEEIMSHAVGGR</sequence>
<dbReference type="FunFam" id="3.40.50.300:FF:000127">
    <property type="entry name" value="Ribose import ATP-binding protein RbsA"/>
    <property type="match status" value="1"/>
</dbReference>
<keyword evidence="9" id="KW-0472">Membrane</keyword>
<keyword evidence="5" id="KW-0677">Repeat</keyword>
<dbReference type="GO" id="GO:0016887">
    <property type="term" value="F:ATP hydrolysis activity"/>
    <property type="evidence" value="ECO:0007669"/>
    <property type="project" value="InterPro"/>
</dbReference>
<evidence type="ECO:0000256" key="8">
    <source>
        <dbReference type="ARBA" id="ARBA00022967"/>
    </source>
</evidence>
<dbReference type="PANTHER" id="PTHR43790">
    <property type="entry name" value="CARBOHYDRATE TRANSPORT ATP-BINDING PROTEIN MG119-RELATED"/>
    <property type="match status" value="1"/>
</dbReference>
<dbReference type="GO" id="GO:0005524">
    <property type="term" value="F:ATP binding"/>
    <property type="evidence" value="ECO:0007669"/>
    <property type="project" value="UniProtKB-KW"/>
</dbReference>
<dbReference type="OrthoDB" id="7757085at2"/>
<dbReference type="InterPro" id="IPR050107">
    <property type="entry name" value="ABC_carbohydrate_import_ATPase"/>
</dbReference>
<protein>
    <submittedName>
        <fullName evidence="11">Sugar ABC transporter ATP-binding protein</fullName>
    </submittedName>
</protein>
<dbReference type="Proteomes" id="UP000318578">
    <property type="component" value="Unassembled WGS sequence"/>
</dbReference>
<evidence type="ECO:0000313" key="11">
    <source>
        <dbReference type="EMBL" id="TVT25339.1"/>
    </source>
</evidence>
<feature type="domain" description="ABC transporter" evidence="10">
    <location>
        <begin position="5"/>
        <end position="239"/>
    </location>
</feature>
<comment type="caution">
    <text evidence="11">The sequence shown here is derived from an EMBL/GenBank/DDBJ whole genome shotgun (WGS) entry which is preliminary data.</text>
</comment>
<dbReference type="EMBL" id="VJZA01000003">
    <property type="protein sequence ID" value="TVT25339.1"/>
    <property type="molecule type" value="Genomic_DNA"/>
</dbReference>
<dbReference type="InterPro" id="IPR027417">
    <property type="entry name" value="P-loop_NTPase"/>
</dbReference>
<keyword evidence="3" id="KW-1003">Cell membrane</keyword>
<dbReference type="AlphaFoldDB" id="A0A558AM54"/>
<dbReference type="PANTHER" id="PTHR43790:SF3">
    <property type="entry name" value="D-ALLOSE IMPORT ATP-BINDING PROTEIN ALSA-RELATED"/>
    <property type="match status" value="1"/>
</dbReference>
<keyword evidence="7 11" id="KW-0067">ATP-binding</keyword>
<evidence type="ECO:0000256" key="1">
    <source>
        <dbReference type="ARBA" id="ARBA00004202"/>
    </source>
</evidence>
<comment type="subcellular location">
    <subcellularLocation>
        <location evidence="1">Cell membrane</location>
        <topology evidence="1">Peripheral membrane protein</topology>
    </subcellularLocation>
</comment>
<dbReference type="SMART" id="SM00382">
    <property type="entry name" value="AAA"/>
    <property type="match status" value="2"/>
</dbReference>
<dbReference type="InterPro" id="IPR003439">
    <property type="entry name" value="ABC_transporter-like_ATP-bd"/>
</dbReference>
<dbReference type="PROSITE" id="PS50893">
    <property type="entry name" value="ABC_TRANSPORTER_2"/>
    <property type="match status" value="2"/>
</dbReference>
<dbReference type="GO" id="GO:0005886">
    <property type="term" value="C:plasma membrane"/>
    <property type="evidence" value="ECO:0007669"/>
    <property type="project" value="UniProtKB-SubCell"/>
</dbReference>
<keyword evidence="6" id="KW-0547">Nucleotide-binding</keyword>
<evidence type="ECO:0000256" key="4">
    <source>
        <dbReference type="ARBA" id="ARBA00022597"/>
    </source>
</evidence>
<dbReference type="RefSeq" id="WP_144633398.1">
    <property type="nucleotide sequence ID" value="NZ_BNAX01000014.1"/>
</dbReference>
<gene>
    <name evidence="11" type="ORF">FNH06_03465</name>
</gene>
<evidence type="ECO:0000256" key="7">
    <source>
        <dbReference type="ARBA" id="ARBA00022840"/>
    </source>
</evidence>
<keyword evidence="12" id="KW-1185">Reference proteome</keyword>
<evidence type="ECO:0000256" key="5">
    <source>
        <dbReference type="ARBA" id="ARBA00022737"/>
    </source>
</evidence>
<organism evidence="11 12">
    <name type="scientific">Amycolatopsis acidiphila</name>
    <dbReference type="NCBI Taxonomy" id="715473"/>
    <lineage>
        <taxon>Bacteria</taxon>
        <taxon>Bacillati</taxon>
        <taxon>Actinomycetota</taxon>
        <taxon>Actinomycetes</taxon>
        <taxon>Pseudonocardiales</taxon>
        <taxon>Pseudonocardiaceae</taxon>
        <taxon>Amycolatopsis</taxon>
    </lineage>
</organism>
<evidence type="ECO:0000256" key="6">
    <source>
        <dbReference type="ARBA" id="ARBA00022741"/>
    </source>
</evidence>
<keyword evidence="4" id="KW-0762">Sugar transport</keyword>
<proteinExistence type="predicted"/>
<name>A0A558AM54_9PSEU</name>
<reference evidence="11 12" key="1">
    <citation type="submission" date="2019-07" db="EMBL/GenBank/DDBJ databases">
        <title>New species of Amycolatopsis and Streptomyces.</title>
        <authorList>
            <person name="Duangmal K."/>
            <person name="Teo W.F.A."/>
            <person name="Lipun K."/>
        </authorList>
    </citation>
    <scope>NUCLEOTIDE SEQUENCE [LARGE SCALE GENOMIC DNA]</scope>
    <source>
        <strain evidence="11 12">JCM 30562</strain>
    </source>
</reference>
<keyword evidence="8" id="KW-1278">Translocase</keyword>
<dbReference type="Gene3D" id="3.40.50.300">
    <property type="entry name" value="P-loop containing nucleotide triphosphate hydrolases"/>
    <property type="match status" value="2"/>
</dbReference>
<dbReference type="SUPFAM" id="SSF52540">
    <property type="entry name" value="P-loop containing nucleoside triphosphate hydrolases"/>
    <property type="match status" value="2"/>
</dbReference>
<evidence type="ECO:0000256" key="9">
    <source>
        <dbReference type="ARBA" id="ARBA00023136"/>
    </source>
</evidence>
<evidence type="ECO:0000256" key="3">
    <source>
        <dbReference type="ARBA" id="ARBA00022475"/>
    </source>
</evidence>
<evidence type="ECO:0000256" key="2">
    <source>
        <dbReference type="ARBA" id="ARBA00022448"/>
    </source>
</evidence>
<dbReference type="InterPro" id="IPR003593">
    <property type="entry name" value="AAA+_ATPase"/>
</dbReference>
<evidence type="ECO:0000259" key="10">
    <source>
        <dbReference type="PROSITE" id="PS50893"/>
    </source>
</evidence>
<dbReference type="PROSITE" id="PS00211">
    <property type="entry name" value="ABC_TRANSPORTER_1"/>
    <property type="match status" value="1"/>
</dbReference>
<dbReference type="Pfam" id="PF00005">
    <property type="entry name" value="ABC_tran"/>
    <property type="match status" value="2"/>
</dbReference>
<evidence type="ECO:0000313" key="12">
    <source>
        <dbReference type="Proteomes" id="UP000318578"/>
    </source>
</evidence>
<feature type="domain" description="ABC transporter" evidence="10">
    <location>
        <begin position="251"/>
        <end position="491"/>
    </location>
</feature>
<dbReference type="InterPro" id="IPR017871">
    <property type="entry name" value="ABC_transporter-like_CS"/>
</dbReference>
<keyword evidence="2" id="KW-0813">Transport</keyword>
<dbReference type="CDD" id="cd03215">
    <property type="entry name" value="ABC_Carb_Monos_II"/>
    <property type="match status" value="1"/>
</dbReference>
<dbReference type="CDD" id="cd03216">
    <property type="entry name" value="ABC_Carb_Monos_I"/>
    <property type="match status" value="1"/>
</dbReference>
<accession>A0A558AM54</accession>